<feature type="compositionally biased region" description="Basic and acidic residues" evidence="1">
    <location>
        <begin position="39"/>
        <end position="66"/>
    </location>
</feature>
<proteinExistence type="predicted"/>
<evidence type="ECO:0000313" key="3">
    <source>
        <dbReference type="Proteomes" id="UP001176941"/>
    </source>
</evidence>
<protein>
    <submittedName>
        <fullName evidence="2">Uncharacterized protein</fullName>
    </submittedName>
</protein>
<dbReference type="EMBL" id="OX459941">
    <property type="protein sequence ID" value="CAI9176067.1"/>
    <property type="molecule type" value="Genomic_DNA"/>
</dbReference>
<sequence length="99" mass="11264">MTAAQEGTALKPAPAVRPGYQEREKEVKTSFHCLLNQSGREEEKATGDEETEAHRNTEQVEDRDNGGRVSSQSEMEETDTLQLWEISISWYLSIFCWKG</sequence>
<gene>
    <name evidence="2" type="ORF">MRATA1EN1_LOCUS25029</name>
</gene>
<evidence type="ECO:0000313" key="2">
    <source>
        <dbReference type="EMBL" id="CAI9176067.1"/>
    </source>
</evidence>
<dbReference type="Proteomes" id="UP001176941">
    <property type="component" value="Chromosome 5"/>
</dbReference>
<name>A0ABN8ZTH0_RANTA</name>
<organism evidence="2 3">
    <name type="scientific">Rangifer tarandus platyrhynchus</name>
    <name type="common">Svalbard reindeer</name>
    <dbReference type="NCBI Taxonomy" id="3082113"/>
    <lineage>
        <taxon>Eukaryota</taxon>
        <taxon>Metazoa</taxon>
        <taxon>Chordata</taxon>
        <taxon>Craniata</taxon>
        <taxon>Vertebrata</taxon>
        <taxon>Euteleostomi</taxon>
        <taxon>Mammalia</taxon>
        <taxon>Eutheria</taxon>
        <taxon>Laurasiatheria</taxon>
        <taxon>Artiodactyla</taxon>
        <taxon>Ruminantia</taxon>
        <taxon>Pecora</taxon>
        <taxon>Cervidae</taxon>
        <taxon>Odocoileinae</taxon>
        <taxon>Rangifer</taxon>
    </lineage>
</organism>
<reference evidence="2" key="1">
    <citation type="submission" date="2023-04" db="EMBL/GenBank/DDBJ databases">
        <authorList>
            <consortium name="ELIXIR-Norway"/>
        </authorList>
    </citation>
    <scope>NUCLEOTIDE SEQUENCE [LARGE SCALE GENOMIC DNA]</scope>
</reference>
<feature type="region of interest" description="Disordered" evidence="1">
    <location>
        <begin position="1"/>
        <end position="78"/>
    </location>
</feature>
<feature type="compositionally biased region" description="Basic and acidic residues" evidence="1">
    <location>
        <begin position="20"/>
        <end position="29"/>
    </location>
</feature>
<evidence type="ECO:0000256" key="1">
    <source>
        <dbReference type="SAM" id="MobiDB-lite"/>
    </source>
</evidence>
<keyword evidence="3" id="KW-1185">Reference proteome</keyword>
<accession>A0ABN8ZTH0</accession>